<gene>
    <name evidence="1" type="ORF">JI739_19900</name>
</gene>
<dbReference type="EMBL" id="JAEQNA010000008">
    <property type="protein sequence ID" value="MBL0422611.1"/>
    <property type="molecule type" value="Genomic_DNA"/>
</dbReference>
<organism evidence="1 2">
    <name type="scientific">Ramlibacter aurantiacus</name>
    <dbReference type="NCBI Taxonomy" id="2801330"/>
    <lineage>
        <taxon>Bacteria</taxon>
        <taxon>Pseudomonadati</taxon>
        <taxon>Pseudomonadota</taxon>
        <taxon>Betaproteobacteria</taxon>
        <taxon>Burkholderiales</taxon>
        <taxon>Comamonadaceae</taxon>
        <taxon>Ramlibacter</taxon>
    </lineage>
</organism>
<accession>A0A936ZS20</accession>
<name>A0A936ZS20_9BURK</name>
<evidence type="ECO:0000313" key="2">
    <source>
        <dbReference type="Proteomes" id="UP000613011"/>
    </source>
</evidence>
<comment type="caution">
    <text evidence="1">The sequence shown here is derived from an EMBL/GenBank/DDBJ whole genome shotgun (WGS) entry which is preliminary data.</text>
</comment>
<dbReference type="Pfam" id="PF14334">
    <property type="entry name" value="DUF4390"/>
    <property type="match status" value="1"/>
</dbReference>
<sequence length="182" mass="20612">MLLFVSCARAEPTEIAWMRVDRDDGLRLSAQVRFQLAPVIEDALSKGIPMVFVAEALVLRDRWYWYDKEVATATRYMRLTHQPLTRRWRLQVSSSALVGQGGAALGQTFDTQEEALAAVQRISSWRIASEDEIEPDGRHYVTLRFRLDVSQLPRPFQIGVVGQPEWSIAASRTVRVGPEGAR</sequence>
<proteinExistence type="predicted"/>
<keyword evidence="2" id="KW-1185">Reference proteome</keyword>
<protein>
    <submittedName>
        <fullName evidence="1">DUF4390 domain-containing protein</fullName>
    </submittedName>
</protein>
<dbReference type="Proteomes" id="UP000613011">
    <property type="component" value="Unassembled WGS sequence"/>
</dbReference>
<dbReference type="AlphaFoldDB" id="A0A936ZS20"/>
<reference evidence="1" key="1">
    <citation type="submission" date="2021-01" db="EMBL/GenBank/DDBJ databases">
        <title>Ramlibacter sp. strain AW1 16S ribosomal RNA gene Genome sequencing and assembly.</title>
        <authorList>
            <person name="Kang M."/>
        </authorList>
    </citation>
    <scope>NUCLEOTIDE SEQUENCE</scope>
    <source>
        <strain evidence="1">AW1</strain>
    </source>
</reference>
<evidence type="ECO:0000313" key="1">
    <source>
        <dbReference type="EMBL" id="MBL0422611.1"/>
    </source>
</evidence>
<dbReference type="InterPro" id="IPR025500">
    <property type="entry name" value="DUF4390"/>
</dbReference>